<feature type="region of interest" description="Disordered" evidence="1">
    <location>
        <begin position="1"/>
        <end position="24"/>
    </location>
</feature>
<feature type="region of interest" description="Disordered" evidence="1">
    <location>
        <begin position="69"/>
        <end position="95"/>
    </location>
</feature>
<dbReference type="EMBL" id="JBDFQZ010000011">
    <property type="protein sequence ID" value="KAK9677677.1"/>
    <property type="molecule type" value="Genomic_DNA"/>
</dbReference>
<name>A0AAW1HMS4_SAPOF</name>
<sequence length="158" mass="17427">MSQVGLWKTAEPPKIKPKRRAGPGQKWLPLEKTHLIISMHVVLDDDVAFASICYDDDGDEVTSARMFSTMGKKKMRQDGEGTSRDPNGSLNKTGEVCGDTMLSFAAELNFSYDMEMECAGTWEEENQEAGVGEDNTGRQLQNAQGDSEVGPNQPRQEP</sequence>
<dbReference type="Proteomes" id="UP001443914">
    <property type="component" value="Unassembled WGS sequence"/>
</dbReference>
<proteinExistence type="predicted"/>
<accession>A0AAW1HMS4</accession>
<reference evidence="2" key="1">
    <citation type="submission" date="2024-03" db="EMBL/GenBank/DDBJ databases">
        <title>WGS assembly of Saponaria officinalis var. Norfolk2.</title>
        <authorList>
            <person name="Jenkins J."/>
            <person name="Shu S."/>
            <person name="Grimwood J."/>
            <person name="Barry K."/>
            <person name="Goodstein D."/>
            <person name="Schmutz J."/>
            <person name="Leebens-Mack J."/>
            <person name="Osbourn A."/>
        </authorList>
    </citation>
    <scope>NUCLEOTIDE SEQUENCE [LARGE SCALE GENOMIC DNA]</scope>
    <source>
        <strain evidence="2">JIC</strain>
    </source>
</reference>
<feature type="region of interest" description="Disordered" evidence="1">
    <location>
        <begin position="119"/>
        <end position="158"/>
    </location>
</feature>
<comment type="caution">
    <text evidence="2">The sequence shown here is derived from an EMBL/GenBank/DDBJ whole genome shotgun (WGS) entry which is preliminary data.</text>
</comment>
<organism evidence="2 3">
    <name type="scientific">Saponaria officinalis</name>
    <name type="common">Common soapwort</name>
    <name type="synonym">Lychnis saponaria</name>
    <dbReference type="NCBI Taxonomy" id="3572"/>
    <lineage>
        <taxon>Eukaryota</taxon>
        <taxon>Viridiplantae</taxon>
        <taxon>Streptophyta</taxon>
        <taxon>Embryophyta</taxon>
        <taxon>Tracheophyta</taxon>
        <taxon>Spermatophyta</taxon>
        <taxon>Magnoliopsida</taxon>
        <taxon>eudicotyledons</taxon>
        <taxon>Gunneridae</taxon>
        <taxon>Pentapetalae</taxon>
        <taxon>Caryophyllales</taxon>
        <taxon>Caryophyllaceae</taxon>
        <taxon>Caryophylleae</taxon>
        <taxon>Saponaria</taxon>
    </lineage>
</organism>
<evidence type="ECO:0000313" key="3">
    <source>
        <dbReference type="Proteomes" id="UP001443914"/>
    </source>
</evidence>
<keyword evidence="3" id="KW-1185">Reference proteome</keyword>
<protein>
    <submittedName>
        <fullName evidence="2">Uncharacterized protein</fullName>
    </submittedName>
</protein>
<gene>
    <name evidence="2" type="ORF">RND81_11G160100</name>
</gene>
<dbReference type="AlphaFoldDB" id="A0AAW1HMS4"/>
<evidence type="ECO:0000313" key="2">
    <source>
        <dbReference type="EMBL" id="KAK9677677.1"/>
    </source>
</evidence>
<evidence type="ECO:0000256" key="1">
    <source>
        <dbReference type="SAM" id="MobiDB-lite"/>
    </source>
</evidence>